<gene>
    <name evidence="1" type="ORF">BJ138DRAFT_1116676</name>
</gene>
<proteinExistence type="predicted"/>
<evidence type="ECO:0000313" key="1">
    <source>
        <dbReference type="EMBL" id="KAH7907473.1"/>
    </source>
</evidence>
<protein>
    <submittedName>
        <fullName evidence="1">Uncharacterized protein</fullName>
    </submittedName>
</protein>
<name>A0ACB8A395_9AGAM</name>
<dbReference type="EMBL" id="MU267902">
    <property type="protein sequence ID" value="KAH7907473.1"/>
    <property type="molecule type" value="Genomic_DNA"/>
</dbReference>
<sequence length="823" mass="93153">MTSLLKFTHSLIIMPTKPYFCPLEPIRQVFSELDIDFYASRTRTAAELSQLADKLGDSPYWIPIIDNWTYATTEMHYSKSIACRLFVDVLWERNHGREADALQMLANAQTSAVKQICPRPKASLLVNDSDMDSESDLESDDDSDTDSSFHPEAESGSGSSDSNSASSQTGPAPLIPSLVFGRGSIKAKAQKNRRLGNMYQATITEPDALALCQKWLQVLTVFFFAYQNLKENELDGAEFACRVMLRDARNLPERDYSTPYWGAMVKKSGLYGCLQQISYPSTALELSAAHLTRSTRKYQWKHSFAIILDRWALLDTDSIAQLQSNILEERIVVKPLTFLQDLDSADSSQPLIPTASHPPSVFFLMSEACFIEAWYTWLKISLSDRQFKVPSDPAQLYRSLCNLLTIKKAKQLSFNRMLQSAVLLSIVNNTIAHRSTSSFIRESMFQPQIVNDLKEEKSAASKSTTKRNKKPKKKFPTTSNNSGIPSRTCTKCADLPADQQCVQDIFVERRHDVEELRGSIITCAALYDRLPPKMTSKGSKKGSLPQVPDYRHPDQLGLKKIECRPQTFARCQRDVVRFIDKKSEKCVGGAIFKAFNATTLNHLQDHHSQVANSPRVTRGEKFEQWAYGNMVPVGSRLPQGGRLADCYTTYPCLAGDNEEDINMLFQHAYDADVLTAVTQYAAPDVFLDLKNTSADAQMHRLGTTGANVFYCSNYISPQHSDQDASWSLCSQLFRDKSDDEWNFCFTEWNLYIQNKVNTVWWFRSEDLHGSMVPRRSTMRLRGGADLLSGGDHNTIRRRDQQRAKLLQSVRERAKATAQWWETQ</sequence>
<accession>A0ACB8A395</accession>
<dbReference type="Proteomes" id="UP000790377">
    <property type="component" value="Unassembled WGS sequence"/>
</dbReference>
<evidence type="ECO:0000313" key="2">
    <source>
        <dbReference type="Proteomes" id="UP000790377"/>
    </source>
</evidence>
<organism evidence="1 2">
    <name type="scientific">Hygrophoropsis aurantiaca</name>
    <dbReference type="NCBI Taxonomy" id="72124"/>
    <lineage>
        <taxon>Eukaryota</taxon>
        <taxon>Fungi</taxon>
        <taxon>Dikarya</taxon>
        <taxon>Basidiomycota</taxon>
        <taxon>Agaricomycotina</taxon>
        <taxon>Agaricomycetes</taxon>
        <taxon>Agaricomycetidae</taxon>
        <taxon>Boletales</taxon>
        <taxon>Coniophorineae</taxon>
        <taxon>Hygrophoropsidaceae</taxon>
        <taxon>Hygrophoropsis</taxon>
    </lineage>
</organism>
<comment type="caution">
    <text evidence="1">The sequence shown here is derived from an EMBL/GenBank/DDBJ whole genome shotgun (WGS) entry which is preliminary data.</text>
</comment>
<keyword evidence="2" id="KW-1185">Reference proteome</keyword>
<reference evidence="1" key="1">
    <citation type="journal article" date="2021" name="New Phytol.">
        <title>Evolutionary innovations through gain and loss of genes in the ectomycorrhizal Boletales.</title>
        <authorList>
            <person name="Wu G."/>
            <person name="Miyauchi S."/>
            <person name="Morin E."/>
            <person name="Kuo A."/>
            <person name="Drula E."/>
            <person name="Varga T."/>
            <person name="Kohler A."/>
            <person name="Feng B."/>
            <person name="Cao Y."/>
            <person name="Lipzen A."/>
            <person name="Daum C."/>
            <person name="Hundley H."/>
            <person name="Pangilinan J."/>
            <person name="Johnson J."/>
            <person name="Barry K."/>
            <person name="LaButti K."/>
            <person name="Ng V."/>
            <person name="Ahrendt S."/>
            <person name="Min B."/>
            <person name="Choi I.G."/>
            <person name="Park H."/>
            <person name="Plett J.M."/>
            <person name="Magnuson J."/>
            <person name="Spatafora J.W."/>
            <person name="Nagy L.G."/>
            <person name="Henrissat B."/>
            <person name="Grigoriev I.V."/>
            <person name="Yang Z.L."/>
            <person name="Xu J."/>
            <person name="Martin F.M."/>
        </authorList>
    </citation>
    <scope>NUCLEOTIDE SEQUENCE</scope>
    <source>
        <strain evidence="1">ATCC 28755</strain>
    </source>
</reference>